<dbReference type="AlphaFoldDB" id="A0A9Q1EJQ0"/>
<evidence type="ECO:0000256" key="1">
    <source>
        <dbReference type="SAM" id="MobiDB-lite"/>
    </source>
</evidence>
<proteinExistence type="predicted"/>
<dbReference type="Proteomes" id="UP001152622">
    <property type="component" value="Chromosome 16"/>
</dbReference>
<organism evidence="2 3">
    <name type="scientific">Synaphobranchus kaupii</name>
    <name type="common">Kaup's arrowtooth eel</name>
    <dbReference type="NCBI Taxonomy" id="118154"/>
    <lineage>
        <taxon>Eukaryota</taxon>
        <taxon>Metazoa</taxon>
        <taxon>Chordata</taxon>
        <taxon>Craniata</taxon>
        <taxon>Vertebrata</taxon>
        <taxon>Euteleostomi</taxon>
        <taxon>Actinopterygii</taxon>
        <taxon>Neopterygii</taxon>
        <taxon>Teleostei</taxon>
        <taxon>Anguilliformes</taxon>
        <taxon>Synaphobranchidae</taxon>
        <taxon>Synaphobranchus</taxon>
    </lineage>
</organism>
<reference evidence="2" key="1">
    <citation type="journal article" date="2023" name="Science">
        <title>Genome structures resolve the early diversification of teleost fishes.</title>
        <authorList>
            <person name="Parey E."/>
            <person name="Louis A."/>
            <person name="Montfort J."/>
            <person name="Bouchez O."/>
            <person name="Roques C."/>
            <person name="Iampietro C."/>
            <person name="Lluch J."/>
            <person name="Castinel A."/>
            <person name="Donnadieu C."/>
            <person name="Desvignes T."/>
            <person name="Floi Bucao C."/>
            <person name="Jouanno E."/>
            <person name="Wen M."/>
            <person name="Mejri S."/>
            <person name="Dirks R."/>
            <person name="Jansen H."/>
            <person name="Henkel C."/>
            <person name="Chen W.J."/>
            <person name="Zahm M."/>
            <person name="Cabau C."/>
            <person name="Klopp C."/>
            <person name="Thompson A.W."/>
            <person name="Robinson-Rechavi M."/>
            <person name="Braasch I."/>
            <person name="Lecointre G."/>
            <person name="Bobe J."/>
            <person name="Postlethwait J.H."/>
            <person name="Berthelot C."/>
            <person name="Roest Crollius H."/>
            <person name="Guiguen Y."/>
        </authorList>
    </citation>
    <scope>NUCLEOTIDE SEQUENCE</scope>
    <source>
        <strain evidence="2">WJC10195</strain>
    </source>
</reference>
<protein>
    <submittedName>
        <fullName evidence="2">Uncharacterized protein</fullName>
    </submittedName>
</protein>
<evidence type="ECO:0000313" key="3">
    <source>
        <dbReference type="Proteomes" id="UP001152622"/>
    </source>
</evidence>
<comment type="caution">
    <text evidence="2">The sequence shown here is derived from an EMBL/GenBank/DDBJ whole genome shotgun (WGS) entry which is preliminary data.</text>
</comment>
<keyword evidence="3" id="KW-1185">Reference proteome</keyword>
<accession>A0A9Q1EJQ0</accession>
<name>A0A9Q1EJQ0_SYNKA</name>
<dbReference type="EMBL" id="JAINUF010000016">
    <property type="protein sequence ID" value="KAJ8339993.1"/>
    <property type="molecule type" value="Genomic_DNA"/>
</dbReference>
<gene>
    <name evidence="2" type="ORF">SKAU_G00346260</name>
</gene>
<evidence type="ECO:0000313" key="2">
    <source>
        <dbReference type="EMBL" id="KAJ8339993.1"/>
    </source>
</evidence>
<feature type="region of interest" description="Disordered" evidence="1">
    <location>
        <begin position="50"/>
        <end position="84"/>
    </location>
</feature>
<sequence>MAANEPRFHGASENQLFSPKIHLAERHACIETAPYLLMINAEGKPQVLKRTGRTADGAAARKSVRKPFDKAGVEETSDGASCGG</sequence>